<proteinExistence type="predicted"/>
<protein>
    <submittedName>
        <fullName evidence="2">Uncharacterized protein</fullName>
    </submittedName>
</protein>
<feature type="region of interest" description="Disordered" evidence="1">
    <location>
        <begin position="132"/>
        <end position="156"/>
    </location>
</feature>
<feature type="region of interest" description="Disordered" evidence="1">
    <location>
        <begin position="579"/>
        <end position="631"/>
    </location>
</feature>
<feature type="compositionally biased region" description="Basic and acidic residues" evidence="1">
    <location>
        <begin position="663"/>
        <end position="672"/>
    </location>
</feature>
<sequence length="735" mass="81141">MSGTQNQQAACPRERCTVTVAGPPATSTVLWKWDPHHQPPSSLNASASLRCLTPPPVLSRHPLPCGTITLQGSAAPQGVFVRPPIARQHHPPAPGPQGSNGRRAAVEVGPVGRRVRQPYIQKVENRLYRVHSRTPPLPHAPYDNNRTVKATHKGRGGRLVRVHSIEADEEDTDNCVPVPTSLPPRPSRSSTPTRFFDGGVLVRGSPIGCKGERRSVSESIEAEETGDDEMEVRVPWRRHLWYGGNREGPAASQAPVEPAAQGRRLFYPIAASAPQVAFPRADNISHMEQIAESKPRVFAPPESRLRDWCRDASRHESAADEPLSPWEADWSCDSWTHQREREGERDSSLGAGSPLPPPRYNLTPFSSMRDIRPPPRREKGADQRQQGSVPARKARVKHQQVGEPAPPRPPFVYTRLDTKRNPTPPHTSSNSRPSTPSCRSVSISPSVAYRPVSRASIERDIDNFYRMQVHKDACEAARRERQQQLYMNRSRPTSPVTSVSGSVRTRSPAPSIKNVQGGRGRARAQKVGEIVRRGGTRVQLLDGREQSTAETETIDQAAAAAEVPQSVWYEQQQSPQAILRDTNPHPSDIPPQTHQPVHVYRRDTGPAPPPPQADSAVQTQPHPHPQAPQQMTPGLHAALWKELRDINTSMARFEAEADAYMKARREPTRHDGTQTGDDDGDDRGAVPGREGGRAGGVCGGMGVKIELKKRGGLSWWLPTTARDKRLIHIREQTDV</sequence>
<name>A0A0G4EGX6_VITBC</name>
<feature type="compositionally biased region" description="Basic and acidic residues" evidence="1">
    <location>
        <begin position="336"/>
        <end position="347"/>
    </location>
</feature>
<keyword evidence="3" id="KW-1185">Reference proteome</keyword>
<dbReference type="VEuPathDB" id="CryptoDB:Vbra_11694"/>
<gene>
    <name evidence="2" type="ORF">Vbra_11694</name>
</gene>
<feature type="region of interest" description="Disordered" evidence="1">
    <location>
        <begin position="484"/>
        <end position="524"/>
    </location>
</feature>
<feature type="region of interest" description="Disordered" evidence="1">
    <location>
        <begin position="168"/>
        <end position="197"/>
    </location>
</feature>
<evidence type="ECO:0000313" key="3">
    <source>
        <dbReference type="Proteomes" id="UP000041254"/>
    </source>
</evidence>
<feature type="compositionally biased region" description="Low complexity" evidence="1">
    <location>
        <begin position="489"/>
        <end position="508"/>
    </location>
</feature>
<dbReference type="InParanoid" id="A0A0G4EGX6"/>
<feature type="region of interest" description="Disordered" evidence="1">
    <location>
        <begin position="663"/>
        <end position="697"/>
    </location>
</feature>
<evidence type="ECO:0000256" key="1">
    <source>
        <dbReference type="SAM" id="MobiDB-lite"/>
    </source>
</evidence>
<feature type="compositionally biased region" description="Basic and acidic residues" evidence="1">
    <location>
        <begin position="369"/>
        <end position="382"/>
    </location>
</feature>
<feature type="region of interest" description="Disordered" evidence="1">
    <location>
        <begin position="335"/>
        <end position="445"/>
    </location>
</feature>
<accession>A0A0G4EGX6</accession>
<dbReference type="AlphaFoldDB" id="A0A0G4EGX6"/>
<feature type="compositionally biased region" description="Polar residues" evidence="1">
    <location>
        <begin position="426"/>
        <end position="445"/>
    </location>
</feature>
<feature type="region of interest" description="Disordered" evidence="1">
    <location>
        <begin position="84"/>
        <end position="103"/>
    </location>
</feature>
<reference evidence="2 3" key="1">
    <citation type="submission" date="2014-11" db="EMBL/GenBank/DDBJ databases">
        <authorList>
            <person name="Zhu J."/>
            <person name="Qi W."/>
            <person name="Song R."/>
        </authorList>
    </citation>
    <scope>NUCLEOTIDE SEQUENCE [LARGE SCALE GENOMIC DNA]</scope>
</reference>
<dbReference type="EMBL" id="CDMY01000226">
    <property type="protein sequence ID" value="CEL94760.1"/>
    <property type="molecule type" value="Genomic_DNA"/>
</dbReference>
<organism evidence="2 3">
    <name type="scientific">Vitrella brassicaformis (strain CCMP3155)</name>
    <dbReference type="NCBI Taxonomy" id="1169540"/>
    <lineage>
        <taxon>Eukaryota</taxon>
        <taxon>Sar</taxon>
        <taxon>Alveolata</taxon>
        <taxon>Colpodellida</taxon>
        <taxon>Vitrellaceae</taxon>
        <taxon>Vitrella</taxon>
    </lineage>
</organism>
<evidence type="ECO:0000313" key="2">
    <source>
        <dbReference type="EMBL" id="CEL94760.1"/>
    </source>
</evidence>
<dbReference type="Proteomes" id="UP000041254">
    <property type="component" value="Unassembled WGS sequence"/>
</dbReference>